<keyword evidence="1" id="KW-0134">Cell wall</keyword>
<keyword evidence="3" id="KW-0732">Signal</keyword>
<evidence type="ECO:0000256" key="5">
    <source>
        <dbReference type="SAM" id="MobiDB-lite"/>
    </source>
</evidence>
<dbReference type="EMBL" id="SJWY01000266">
    <property type="protein sequence ID" value="TDE70064.1"/>
    <property type="molecule type" value="Genomic_DNA"/>
</dbReference>
<dbReference type="AlphaFoldDB" id="A0A4R5G331"/>
<feature type="domain" description="SpaA-like prealbumin fold" evidence="8">
    <location>
        <begin position="110"/>
        <end position="217"/>
    </location>
</feature>
<reference evidence="9 10" key="1">
    <citation type="submission" date="2019-03" db="EMBL/GenBank/DDBJ databases">
        <authorList>
            <person name="Fan P."/>
        </authorList>
    </citation>
    <scope>NUCLEOTIDE SEQUENCE [LARGE SCALE GENOMIC DNA]</scope>
    <source>
        <strain evidence="9 10">KCJ4950</strain>
    </source>
</reference>
<gene>
    <name evidence="9" type="ORF">E0E04_08410</name>
</gene>
<feature type="transmembrane region" description="Helical" evidence="6">
    <location>
        <begin position="247"/>
        <end position="267"/>
    </location>
</feature>
<evidence type="ECO:0000256" key="6">
    <source>
        <dbReference type="SAM" id="Phobius"/>
    </source>
</evidence>
<evidence type="ECO:0000259" key="8">
    <source>
        <dbReference type="Pfam" id="PF17802"/>
    </source>
</evidence>
<keyword evidence="6" id="KW-0472">Membrane</keyword>
<sequence length="273" mass="29634">EFSKGLSYQGNLKVKLNGADIDTSNYTLTAPSVGTKKAKITVAFTNDYIATLKAGDEITISYDATINEDAVLGAENPNDVKIIYGTNPSEDKQKEDTPDENPELHTGGKRFEKVDKATSEKLSGAEFVVTNEVGDRYLKQTVSNGAVIKNEWISSKDNATVFKSDENGYFEVIGLPYGNANQSAKDGETTYKIVETKAPKDYALLQQPIEFVVNSSSYYEDPTAVELKKSDSQEVKNNKVTIPQTGGIGSIIVVAVGVVLAVVGLFVKRRVTK</sequence>
<evidence type="ECO:0000256" key="3">
    <source>
        <dbReference type="ARBA" id="ARBA00022729"/>
    </source>
</evidence>
<dbReference type="InterPro" id="IPR019931">
    <property type="entry name" value="LPXTG_anchor"/>
</dbReference>
<evidence type="ECO:0000256" key="2">
    <source>
        <dbReference type="ARBA" id="ARBA00022525"/>
    </source>
</evidence>
<evidence type="ECO:0000313" key="9">
    <source>
        <dbReference type="EMBL" id="TDE70064.1"/>
    </source>
</evidence>
<keyword evidence="6" id="KW-0812">Transmembrane</keyword>
<dbReference type="Proteomes" id="UP000295231">
    <property type="component" value="Unassembled WGS sequence"/>
</dbReference>
<keyword evidence="4" id="KW-0572">Peptidoglycan-anchor</keyword>
<evidence type="ECO:0000256" key="4">
    <source>
        <dbReference type="ARBA" id="ARBA00023088"/>
    </source>
</evidence>
<dbReference type="InterPro" id="IPR026466">
    <property type="entry name" value="Fim_isopep_form_D2_dom"/>
</dbReference>
<feature type="region of interest" description="Disordered" evidence="5">
    <location>
        <begin position="85"/>
        <end position="107"/>
    </location>
</feature>
<dbReference type="Pfam" id="PF00746">
    <property type="entry name" value="Gram_pos_anchor"/>
    <property type="match status" value="1"/>
</dbReference>
<dbReference type="InterPro" id="IPR048052">
    <property type="entry name" value="FM1-like"/>
</dbReference>
<evidence type="ECO:0000256" key="1">
    <source>
        <dbReference type="ARBA" id="ARBA00022512"/>
    </source>
</evidence>
<organism evidence="9 10">
    <name type="scientific">Streptococcus vicugnae</name>
    <dbReference type="NCBI Taxonomy" id="2740579"/>
    <lineage>
        <taxon>Bacteria</taxon>
        <taxon>Bacillati</taxon>
        <taxon>Bacillota</taxon>
        <taxon>Bacilli</taxon>
        <taxon>Lactobacillales</taxon>
        <taxon>Streptococcaceae</taxon>
        <taxon>Streptococcus</taxon>
    </lineage>
</organism>
<keyword evidence="6" id="KW-1133">Transmembrane helix</keyword>
<protein>
    <submittedName>
        <fullName evidence="9">Isopeptide-forming domain-containing fimbrial protein</fullName>
    </submittedName>
</protein>
<accession>A0A4R5G331</accession>
<dbReference type="Pfam" id="PF17802">
    <property type="entry name" value="SpaA"/>
    <property type="match status" value="1"/>
</dbReference>
<dbReference type="RefSeq" id="WP_132869983.1">
    <property type="nucleotide sequence ID" value="NZ_SJWY01000266.1"/>
</dbReference>
<dbReference type="Gene3D" id="2.60.40.10">
    <property type="entry name" value="Immunoglobulins"/>
    <property type="match status" value="1"/>
</dbReference>
<dbReference type="InterPro" id="IPR041033">
    <property type="entry name" value="SpaA_PFL_dom_1"/>
</dbReference>
<dbReference type="NCBIfam" id="TIGR01167">
    <property type="entry name" value="LPXTG_anchor"/>
    <property type="match status" value="1"/>
</dbReference>
<keyword evidence="2" id="KW-0964">Secreted</keyword>
<feature type="non-terminal residue" evidence="9">
    <location>
        <position position="1"/>
    </location>
</feature>
<name>A0A4R5G331_9STRE</name>
<dbReference type="NCBIfam" id="NF033902">
    <property type="entry name" value="iso_D2_wall_anc"/>
    <property type="match status" value="1"/>
</dbReference>
<dbReference type="NCBIfam" id="TIGR04226">
    <property type="entry name" value="RrgB_K2N_iso_D2"/>
    <property type="match status" value="1"/>
</dbReference>
<evidence type="ECO:0000259" key="7">
    <source>
        <dbReference type="Pfam" id="PF00746"/>
    </source>
</evidence>
<comment type="caution">
    <text evidence="9">The sequence shown here is derived from an EMBL/GenBank/DDBJ whole genome shotgun (WGS) entry which is preliminary data.</text>
</comment>
<proteinExistence type="predicted"/>
<keyword evidence="10" id="KW-1185">Reference proteome</keyword>
<dbReference type="Gene3D" id="2.60.40.740">
    <property type="match status" value="1"/>
</dbReference>
<dbReference type="InterPro" id="IPR013783">
    <property type="entry name" value="Ig-like_fold"/>
</dbReference>
<evidence type="ECO:0000313" key="10">
    <source>
        <dbReference type="Proteomes" id="UP000295231"/>
    </source>
</evidence>
<feature type="domain" description="Gram-positive cocci surface proteins LPxTG" evidence="7">
    <location>
        <begin position="235"/>
        <end position="271"/>
    </location>
</feature>